<organism evidence="5 6">
    <name type="scientific">Diaporthe helianthi</name>
    <dbReference type="NCBI Taxonomy" id="158607"/>
    <lineage>
        <taxon>Eukaryota</taxon>
        <taxon>Fungi</taxon>
        <taxon>Dikarya</taxon>
        <taxon>Ascomycota</taxon>
        <taxon>Pezizomycotina</taxon>
        <taxon>Sordariomycetes</taxon>
        <taxon>Sordariomycetidae</taxon>
        <taxon>Diaporthales</taxon>
        <taxon>Diaporthaceae</taxon>
        <taxon>Diaporthe</taxon>
    </lineage>
</organism>
<dbReference type="Gene3D" id="1.10.8.60">
    <property type="match status" value="2"/>
</dbReference>
<dbReference type="InParanoid" id="A0A2P5IF93"/>
<dbReference type="InterPro" id="IPR003960">
    <property type="entry name" value="ATPase_AAA_CS"/>
</dbReference>
<name>A0A2P5IF93_DIAHE</name>
<dbReference type="GO" id="GO:0005524">
    <property type="term" value="F:ATP binding"/>
    <property type="evidence" value="ECO:0007669"/>
    <property type="project" value="UniProtKB-KW"/>
</dbReference>
<keyword evidence="2" id="KW-0067">ATP-binding</keyword>
<dbReference type="FunFam" id="3.40.50.300:FF:001025">
    <property type="entry name" value="ATPase family, AAA domain-containing 2B"/>
    <property type="match status" value="1"/>
</dbReference>
<sequence>MKLVELRIRPVPSPSDKSGGGDKTLKGASRIYVNKEVLLELTGTALENGKRCFVEKILEDGQATTREASLWAAADPKLSRSIVQMSKPFQDACDFKLGDEVKVIYTDGKAVPDAEEVVLEDVTTGQPAIEKEALVHWEWTLKMMGLDDVFPGFLVKRVPAGMVFRNFKIKSVNGSISGNARFIAASTKVRISTGGDSGTKAPVARPAILKLEMIPGLEPQVRELNNKLCRFYDSEVSKIGRRSCGLVLDGGRGTGKTMLVEKICKTGWGTVHRIRPNDKLSFIAQTLQTAWENQPSIIVMDEFESITNDDRSNRSAVIRTLVEFLDKLAVPEEIERPKVLVLATCREYATHIPQELRELKLFDSHFNLPLPDPARRKAILSNFCPEAADSVLRNVGEKTHAYNGKDLGFLAERVKETRSEKLADTKGTGLAASPEDFIITEEMFTEAMKTVPPSAMHDINLKPPPVHWDDIGGQDEVKQTLQRALVMAKTPREVLLRYMSNPPKGVLLYGPPGCSKTMAAQALATESDLNFFAVKGAELLNMYVGESERQVRQLFQRAREAAPSIIFLDEIDSIGGQRSGFGSTKSGSSGGGSNGLNVLSTLLNEMQGFESLQDVLILAATNRPQAMDPALLRPGRFDRLIFVGPPDEAARASIFRKWLAERHCAEEIDVNELARETEGCSGAETVAICDAAGDSAFLRDSNSNGPGVTMDDFRAQMQRPRMITTDMLEAYEGWRNKFLKGAQ</sequence>
<proteinExistence type="predicted"/>
<dbReference type="Gene3D" id="3.40.50.300">
    <property type="entry name" value="P-loop containing nucleotide triphosphate hydrolases"/>
    <property type="match status" value="2"/>
</dbReference>
<dbReference type="PROSITE" id="PS00674">
    <property type="entry name" value="AAA"/>
    <property type="match status" value="1"/>
</dbReference>
<dbReference type="InterPro" id="IPR050168">
    <property type="entry name" value="AAA_ATPase_domain"/>
</dbReference>
<dbReference type="OrthoDB" id="27435at2759"/>
<protein>
    <recommendedName>
        <fullName evidence="4">AAA+ ATPase domain-containing protein</fullName>
    </recommendedName>
</protein>
<dbReference type="Proteomes" id="UP000094444">
    <property type="component" value="Unassembled WGS sequence"/>
</dbReference>
<evidence type="ECO:0000313" key="6">
    <source>
        <dbReference type="Proteomes" id="UP000094444"/>
    </source>
</evidence>
<evidence type="ECO:0000256" key="2">
    <source>
        <dbReference type="ARBA" id="ARBA00022840"/>
    </source>
</evidence>
<dbReference type="GO" id="GO:0016887">
    <property type="term" value="F:ATP hydrolysis activity"/>
    <property type="evidence" value="ECO:0007669"/>
    <property type="project" value="InterPro"/>
</dbReference>
<reference evidence="5" key="1">
    <citation type="submission" date="2017-09" db="EMBL/GenBank/DDBJ databases">
        <title>Polyketide synthases of a Diaporthe helianthi virulent isolate.</title>
        <authorList>
            <person name="Baroncelli R."/>
        </authorList>
    </citation>
    <scope>NUCLEOTIDE SEQUENCE [LARGE SCALE GENOMIC DNA]</scope>
    <source>
        <strain evidence="5">7/96</strain>
    </source>
</reference>
<dbReference type="InterPro" id="IPR041569">
    <property type="entry name" value="AAA_lid_3"/>
</dbReference>
<evidence type="ECO:0000313" key="5">
    <source>
        <dbReference type="EMBL" id="POS81175.1"/>
    </source>
</evidence>
<dbReference type="GO" id="GO:0005737">
    <property type="term" value="C:cytoplasm"/>
    <property type="evidence" value="ECO:0007669"/>
    <property type="project" value="TreeGrafter"/>
</dbReference>
<keyword evidence="1" id="KW-0547">Nucleotide-binding</keyword>
<keyword evidence="3" id="KW-0175">Coiled coil</keyword>
<dbReference type="Pfam" id="PF00004">
    <property type="entry name" value="AAA"/>
    <property type="match status" value="2"/>
</dbReference>
<dbReference type="SMART" id="SM00382">
    <property type="entry name" value="AAA"/>
    <property type="match status" value="2"/>
</dbReference>
<dbReference type="SUPFAM" id="SSF52540">
    <property type="entry name" value="P-loop containing nucleoside triphosphate hydrolases"/>
    <property type="match status" value="2"/>
</dbReference>
<dbReference type="EMBL" id="MAVT02000017">
    <property type="protein sequence ID" value="POS81175.1"/>
    <property type="molecule type" value="Genomic_DNA"/>
</dbReference>
<dbReference type="PANTHER" id="PTHR23077">
    <property type="entry name" value="AAA-FAMILY ATPASE"/>
    <property type="match status" value="1"/>
</dbReference>
<feature type="domain" description="AAA+ ATPase" evidence="4">
    <location>
        <begin position="502"/>
        <end position="647"/>
    </location>
</feature>
<dbReference type="PANTHER" id="PTHR23077:SF27">
    <property type="entry name" value="ATPASE FAMILY GENE 2 PROTEIN HOMOLOG A"/>
    <property type="match status" value="1"/>
</dbReference>
<dbReference type="InterPro" id="IPR003959">
    <property type="entry name" value="ATPase_AAA_core"/>
</dbReference>
<dbReference type="InterPro" id="IPR003593">
    <property type="entry name" value="AAA+_ATPase"/>
</dbReference>
<evidence type="ECO:0000256" key="3">
    <source>
        <dbReference type="ARBA" id="ARBA00023054"/>
    </source>
</evidence>
<evidence type="ECO:0000256" key="1">
    <source>
        <dbReference type="ARBA" id="ARBA00022741"/>
    </source>
</evidence>
<dbReference type="Pfam" id="PF17862">
    <property type="entry name" value="AAA_lid_3"/>
    <property type="match status" value="1"/>
</dbReference>
<evidence type="ECO:0000259" key="4">
    <source>
        <dbReference type="SMART" id="SM00382"/>
    </source>
</evidence>
<gene>
    <name evidence="5" type="ORF">DHEL01_v200446</name>
</gene>
<accession>A0A2P5IF93</accession>
<dbReference type="InterPro" id="IPR027417">
    <property type="entry name" value="P-loop_NTPase"/>
</dbReference>
<comment type="caution">
    <text evidence="5">The sequence shown here is derived from an EMBL/GenBank/DDBJ whole genome shotgun (WGS) entry which is preliminary data.</text>
</comment>
<dbReference type="AlphaFoldDB" id="A0A2P5IF93"/>
<feature type="domain" description="AAA+ ATPase" evidence="4">
    <location>
        <begin position="242"/>
        <end position="372"/>
    </location>
</feature>
<keyword evidence="6" id="KW-1185">Reference proteome</keyword>
<dbReference type="STRING" id="158607.A0A2P5IF93"/>